<dbReference type="EMBL" id="VBAP01000112">
    <property type="protein sequence ID" value="TMI71447.1"/>
    <property type="molecule type" value="Genomic_DNA"/>
</dbReference>
<keyword evidence="1" id="KW-0472">Membrane</keyword>
<feature type="transmembrane region" description="Helical" evidence="1">
    <location>
        <begin position="12"/>
        <end position="35"/>
    </location>
</feature>
<gene>
    <name evidence="2" type="ORF">E6H05_12535</name>
</gene>
<evidence type="ECO:0000313" key="2">
    <source>
        <dbReference type="EMBL" id="TMI71447.1"/>
    </source>
</evidence>
<feature type="transmembrane region" description="Helical" evidence="1">
    <location>
        <begin position="47"/>
        <end position="66"/>
    </location>
</feature>
<reference evidence="2 3" key="1">
    <citation type="journal article" date="2019" name="Nat. Microbiol.">
        <title>Mediterranean grassland soil C-N compound turnover is dependent on rainfall and depth, and is mediated by genomically divergent microorganisms.</title>
        <authorList>
            <person name="Diamond S."/>
            <person name="Andeer P.F."/>
            <person name="Li Z."/>
            <person name="Crits-Christoph A."/>
            <person name="Burstein D."/>
            <person name="Anantharaman K."/>
            <person name="Lane K.R."/>
            <person name="Thomas B.C."/>
            <person name="Pan C."/>
            <person name="Northen T.R."/>
            <person name="Banfield J.F."/>
        </authorList>
    </citation>
    <scope>NUCLEOTIDE SEQUENCE [LARGE SCALE GENOMIC DNA]</scope>
    <source>
        <strain evidence="2">NP_8</strain>
    </source>
</reference>
<name>A0A537IJX9_9BACT</name>
<keyword evidence="1" id="KW-1133">Transmembrane helix</keyword>
<proteinExistence type="predicted"/>
<accession>A0A537IJX9</accession>
<feature type="transmembrane region" description="Helical" evidence="1">
    <location>
        <begin position="78"/>
        <end position="98"/>
    </location>
</feature>
<evidence type="ECO:0000313" key="3">
    <source>
        <dbReference type="Proteomes" id="UP000318834"/>
    </source>
</evidence>
<sequence>MTATPAQRERSLGVYLAMGVLFGIVLTKGELVSWFRIEEALRFKGPYLYEVFASALAVAASGFALLKRRRIALPPKALGRGVRYVAGGAVFGLGWGTVGACPGPLFALIGAGVGVLTATVVAALAGTWTYGYLRPRLPH</sequence>
<dbReference type="Pfam" id="PF04143">
    <property type="entry name" value="Sulf_transp"/>
    <property type="match status" value="1"/>
</dbReference>
<dbReference type="Proteomes" id="UP000318834">
    <property type="component" value="Unassembled WGS sequence"/>
</dbReference>
<comment type="caution">
    <text evidence="2">The sequence shown here is derived from an EMBL/GenBank/DDBJ whole genome shotgun (WGS) entry which is preliminary data.</text>
</comment>
<dbReference type="InterPro" id="IPR007272">
    <property type="entry name" value="Sulf_transp_TsuA/YedE"/>
</dbReference>
<keyword evidence="1" id="KW-0812">Transmembrane</keyword>
<dbReference type="AlphaFoldDB" id="A0A537IJX9"/>
<organism evidence="2 3">
    <name type="scientific">Candidatus Segetimicrobium genomatis</name>
    <dbReference type="NCBI Taxonomy" id="2569760"/>
    <lineage>
        <taxon>Bacteria</taxon>
        <taxon>Bacillati</taxon>
        <taxon>Candidatus Sysuimicrobiota</taxon>
        <taxon>Candidatus Sysuimicrobiia</taxon>
        <taxon>Candidatus Sysuimicrobiales</taxon>
        <taxon>Candidatus Segetimicrobiaceae</taxon>
        <taxon>Candidatus Segetimicrobium</taxon>
    </lineage>
</organism>
<protein>
    <submittedName>
        <fullName evidence="2">YeeE/YedE family protein</fullName>
    </submittedName>
</protein>
<feature type="transmembrane region" description="Helical" evidence="1">
    <location>
        <begin position="104"/>
        <end position="133"/>
    </location>
</feature>
<evidence type="ECO:0000256" key="1">
    <source>
        <dbReference type="SAM" id="Phobius"/>
    </source>
</evidence>